<proteinExistence type="predicted"/>
<comment type="subcellular location">
    <subcellularLocation>
        <location evidence="1">Cell membrane</location>
        <topology evidence="1">Multi-pass membrane protein</topology>
    </subcellularLocation>
</comment>
<dbReference type="OrthoDB" id="10393796at2759"/>
<dbReference type="InterPro" id="IPR013604">
    <property type="entry name" value="7TM_chemorcpt"/>
</dbReference>
<evidence type="ECO:0000256" key="4">
    <source>
        <dbReference type="ARBA" id="ARBA00022989"/>
    </source>
</evidence>
<evidence type="ECO:0000256" key="5">
    <source>
        <dbReference type="ARBA" id="ARBA00023136"/>
    </source>
</evidence>
<evidence type="ECO:0000313" key="8">
    <source>
        <dbReference type="Proteomes" id="UP000183832"/>
    </source>
</evidence>
<dbReference type="AlphaFoldDB" id="A0A1J1I237"/>
<dbReference type="EMBL" id="CVRI01000038">
    <property type="protein sequence ID" value="CRK94384.1"/>
    <property type="molecule type" value="Genomic_DNA"/>
</dbReference>
<evidence type="ECO:0000256" key="6">
    <source>
        <dbReference type="SAM" id="Phobius"/>
    </source>
</evidence>
<evidence type="ECO:0000256" key="2">
    <source>
        <dbReference type="ARBA" id="ARBA00022475"/>
    </source>
</evidence>
<dbReference type="GO" id="GO:0050909">
    <property type="term" value="P:sensory perception of taste"/>
    <property type="evidence" value="ECO:0007669"/>
    <property type="project" value="InterPro"/>
</dbReference>
<keyword evidence="5 6" id="KW-0472">Membrane</keyword>
<dbReference type="Proteomes" id="UP000183832">
    <property type="component" value="Unassembled WGS sequence"/>
</dbReference>
<dbReference type="Pfam" id="PF08395">
    <property type="entry name" value="7tm_7"/>
    <property type="match status" value="1"/>
</dbReference>
<reference evidence="7 8" key="1">
    <citation type="submission" date="2015-04" db="EMBL/GenBank/DDBJ databases">
        <authorList>
            <person name="Syromyatnikov M.Y."/>
            <person name="Popov V.N."/>
        </authorList>
    </citation>
    <scope>NUCLEOTIDE SEQUENCE [LARGE SCALE GENOMIC DNA]</scope>
</reference>
<feature type="transmembrane region" description="Helical" evidence="6">
    <location>
        <begin position="148"/>
        <end position="171"/>
    </location>
</feature>
<organism evidence="7 8">
    <name type="scientific">Clunio marinus</name>
    <dbReference type="NCBI Taxonomy" id="568069"/>
    <lineage>
        <taxon>Eukaryota</taxon>
        <taxon>Metazoa</taxon>
        <taxon>Ecdysozoa</taxon>
        <taxon>Arthropoda</taxon>
        <taxon>Hexapoda</taxon>
        <taxon>Insecta</taxon>
        <taxon>Pterygota</taxon>
        <taxon>Neoptera</taxon>
        <taxon>Endopterygota</taxon>
        <taxon>Diptera</taxon>
        <taxon>Nematocera</taxon>
        <taxon>Chironomoidea</taxon>
        <taxon>Chironomidae</taxon>
        <taxon>Clunio</taxon>
    </lineage>
</organism>
<evidence type="ECO:0000256" key="1">
    <source>
        <dbReference type="ARBA" id="ARBA00004651"/>
    </source>
</evidence>
<keyword evidence="8" id="KW-1185">Reference proteome</keyword>
<keyword evidence="3 6" id="KW-0812">Transmembrane</keyword>
<dbReference type="GO" id="GO:0005886">
    <property type="term" value="C:plasma membrane"/>
    <property type="evidence" value="ECO:0007669"/>
    <property type="project" value="UniProtKB-SubCell"/>
</dbReference>
<keyword evidence="2" id="KW-1003">Cell membrane</keyword>
<feature type="transmembrane region" description="Helical" evidence="6">
    <location>
        <begin position="191"/>
        <end position="208"/>
    </location>
</feature>
<gene>
    <name evidence="7" type="ORF">CLUMA_CG007893</name>
</gene>
<sequence>MNQKRFHKICNLIENLDKSLKQFDLENFKIIEKRSLMSFTLKFFIVHGVGLGVNTIFMLISLAPGNPLWMIAIRTRAISLNILRLMSTQFMFYCDYLTSRFVIFNKECEKIIKTSDQFGTEIEILQKIQLLKALDLKMMTLLHCFQKYFKTMLMLNITADVVAIVIAIYWIYGGLTYGNPFELQSDLVPCAKMIALYLVFHSGSSLLAERRKTATYIYLIKSKSLKFAVIKRHFLLQKLHTDGEVFEFHGNGFFYVNFQTLVGVKSV</sequence>
<accession>A0A1J1I237</accession>
<evidence type="ECO:0000313" key="7">
    <source>
        <dbReference type="EMBL" id="CRK94384.1"/>
    </source>
</evidence>
<feature type="transmembrane region" description="Helical" evidence="6">
    <location>
        <begin position="39"/>
        <end position="62"/>
    </location>
</feature>
<protein>
    <submittedName>
        <fullName evidence="7">CLUMA_CG007893, isoform A</fullName>
    </submittedName>
</protein>
<evidence type="ECO:0000256" key="3">
    <source>
        <dbReference type="ARBA" id="ARBA00022692"/>
    </source>
</evidence>
<name>A0A1J1I237_9DIPT</name>
<keyword evidence="4 6" id="KW-1133">Transmembrane helix</keyword>